<reference evidence="2" key="2">
    <citation type="submission" date="2019-10" db="EMBL/GenBank/DDBJ databases">
        <title>A de novo genome assembly of a pear dwarfing rootstock.</title>
        <authorList>
            <person name="Wang F."/>
            <person name="Wang J."/>
            <person name="Li S."/>
            <person name="Zhang Y."/>
            <person name="Fang M."/>
            <person name="Ma L."/>
            <person name="Zhao Y."/>
            <person name="Jiang S."/>
        </authorList>
    </citation>
    <scope>NUCLEOTIDE SEQUENCE [LARGE SCALE GENOMIC DNA]</scope>
</reference>
<gene>
    <name evidence="1" type="ORF">D8674_019274</name>
</gene>
<keyword evidence="2" id="KW-1185">Reference proteome</keyword>
<accession>A0A5N5GCR4</accession>
<organism evidence="1 2">
    <name type="scientific">Pyrus ussuriensis x Pyrus communis</name>
    <dbReference type="NCBI Taxonomy" id="2448454"/>
    <lineage>
        <taxon>Eukaryota</taxon>
        <taxon>Viridiplantae</taxon>
        <taxon>Streptophyta</taxon>
        <taxon>Embryophyta</taxon>
        <taxon>Tracheophyta</taxon>
        <taxon>Spermatophyta</taxon>
        <taxon>Magnoliopsida</taxon>
        <taxon>eudicotyledons</taxon>
        <taxon>Gunneridae</taxon>
        <taxon>Pentapetalae</taxon>
        <taxon>rosids</taxon>
        <taxon>fabids</taxon>
        <taxon>Rosales</taxon>
        <taxon>Rosaceae</taxon>
        <taxon>Amygdaloideae</taxon>
        <taxon>Maleae</taxon>
        <taxon>Pyrus</taxon>
    </lineage>
</organism>
<dbReference type="EMBL" id="SMOL01000487">
    <property type="protein sequence ID" value="KAB2611242.1"/>
    <property type="molecule type" value="Genomic_DNA"/>
</dbReference>
<reference evidence="1 2" key="3">
    <citation type="submission" date="2019-11" db="EMBL/GenBank/DDBJ databases">
        <title>A de novo genome assembly of a pear dwarfing rootstock.</title>
        <authorList>
            <person name="Wang F."/>
            <person name="Wang J."/>
            <person name="Li S."/>
            <person name="Zhang Y."/>
            <person name="Fang M."/>
            <person name="Ma L."/>
            <person name="Zhao Y."/>
            <person name="Jiang S."/>
        </authorList>
    </citation>
    <scope>NUCLEOTIDE SEQUENCE [LARGE SCALE GENOMIC DNA]</scope>
    <source>
        <strain evidence="1">S2</strain>
        <tissue evidence="1">Leaf</tissue>
    </source>
</reference>
<dbReference type="Proteomes" id="UP000327157">
    <property type="component" value="Chromosome 17"/>
</dbReference>
<evidence type="ECO:0000313" key="2">
    <source>
        <dbReference type="Proteomes" id="UP000327157"/>
    </source>
</evidence>
<name>A0A5N5GCR4_9ROSA</name>
<sequence>MAADNLPPRIKVALTAVDRDGFRVDGEEGEWSTSKWVVQIQDGERVEACCSLLRACEPASLRACDLPASL</sequence>
<evidence type="ECO:0000313" key="1">
    <source>
        <dbReference type="EMBL" id="KAB2611242.1"/>
    </source>
</evidence>
<dbReference type="AlphaFoldDB" id="A0A5N5GCR4"/>
<reference evidence="1 2" key="1">
    <citation type="submission" date="2019-09" db="EMBL/GenBank/DDBJ databases">
        <authorList>
            <person name="Ou C."/>
        </authorList>
    </citation>
    <scope>NUCLEOTIDE SEQUENCE [LARGE SCALE GENOMIC DNA]</scope>
    <source>
        <strain evidence="1">S2</strain>
        <tissue evidence="1">Leaf</tissue>
    </source>
</reference>
<comment type="caution">
    <text evidence="1">The sequence shown here is derived from an EMBL/GenBank/DDBJ whole genome shotgun (WGS) entry which is preliminary data.</text>
</comment>
<proteinExistence type="predicted"/>
<protein>
    <submittedName>
        <fullName evidence="1">Something about silencing protein 10</fullName>
    </submittedName>
</protein>